<accession>A0A0N9W3S3</accession>
<evidence type="ECO:0000256" key="1">
    <source>
        <dbReference type="ARBA" id="ARBA00022475"/>
    </source>
</evidence>
<sequence length="311" mass="36898">MLDHHQNKSGKFQWAFLLPKYWTTWFLLPFIFILAVLPWFIQWRIAKLLVNPAWKYLKRRKNITIRNIEVCFSDKSPEEIEKAGKDVFFNMLIGFFEALNAWYSPNWFNNRVSIKGLEHIEAVKDKGILLLSTHTTLLDAGGYISSLFFELDVVYRPQNNAFLDWLIYCSRKRVYKNQISKNDMRQLVRSLKDGRAVWYSPDQDFGLKQGVMAPFFGIYAATLTAHRRIMQMSNAVAIPLYFYRKGDIRNPHYHILIEPILNQFPSNDEVSDAIRVNNILENQIRIEPMQYMWVHRRFKTRPEGFTSIYLK</sequence>
<proteinExistence type="inferred from homology"/>
<dbReference type="RefSeq" id="WP_054581597.1">
    <property type="nucleotide sequence ID" value="NZ_CP012808.1"/>
</dbReference>
<evidence type="ECO:0000313" key="10">
    <source>
        <dbReference type="EMBL" id="ALH95706.1"/>
    </source>
</evidence>
<feature type="transmembrane region" description="Helical" evidence="9">
    <location>
        <begin position="21"/>
        <end position="41"/>
    </location>
</feature>
<dbReference type="OrthoDB" id="9803456at2"/>
<dbReference type="AlphaFoldDB" id="A0A0N9W3S3"/>
<dbReference type="InterPro" id="IPR011920">
    <property type="entry name" value="Lipid_A_LpxL_LpxP"/>
</dbReference>
<dbReference type="GO" id="GO:0008913">
    <property type="term" value="F:Kdo2-lipid IVA acyltransferase activity"/>
    <property type="evidence" value="ECO:0007669"/>
    <property type="project" value="UniProtKB-EC"/>
</dbReference>
<comment type="function">
    <text evidence="9">Catalyzes the transfer of an acyl chain from an acyl-[acyl-carrier-protein] (ACP) to a Kdo(2)-lipid IV(A) to form a Kdo(2)-(acyl)-lipid IV(A).</text>
</comment>
<keyword evidence="7 9" id="KW-0472">Membrane</keyword>
<dbReference type="EC" id="2.3.1.241" evidence="9"/>
<keyword evidence="2 9" id="KW-0997">Cell inner membrane</keyword>
<evidence type="ECO:0000256" key="5">
    <source>
        <dbReference type="ARBA" id="ARBA00022985"/>
    </source>
</evidence>
<feature type="short sequence motif" description="HXXXXD motif" evidence="9">
    <location>
        <begin position="134"/>
        <end position="139"/>
    </location>
</feature>
<keyword evidence="3 9" id="KW-0808">Transferase</keyword>
<dbReference type="KEGG" id="aei:AOY20_09275"/>
<dbReference type="PANTHER" id="PTHR30606:SF9">
    <property type="entry name" value="LIPID A BIOSYNTHESIS LAUROYLTRANSFERASE"/>
    <property type="match status" value="1"/>
</dbReference>
<evidence type="ECO:0000256" key="6">
    <source>
        <dbReference type="ARBA" id="ARBA00022989"/>
    </source>
</evidence>
<evidence type="ECO:0000313" key="11">
    <source>
        <dbReference type="Proteomes" id="UP000064939"/>
    </source>
</evidence>
<comment type="subcellular location">
    <subcellularLocation>
        <location evidence="9">Cell inner membrane</location>
        <topology evidence="9">Single-pass membrane protein</topology>
    </subcellularLocation>
</comment>
<evidence type="ECO:0000256" key="4">
    <source>
        <dbReference type="ARBA" id="ARBA00022692"/>
    </source>
</evidence>
<evidence type="ECO:0000256" key="8">
    <source>
        <dbReference type="ARBA" id="ARBA00023315"/>
    </source>
</evidence>
<dbReference type="UniPathway" id="UPA00360">
    <property type="reaction ID" value="UER00485"/>
</dbReference>
<evidence type="ECO:0000256" key="3">
    <source>
        <dbReference type="ARBA" id="ARBA00022679"/>
    </source>
</evidence>
<organism evidence="10 11">
    <name type="scientific">Acinetobacter equi</name>
    <dbReference type="NCBI Taxonomy" id="1324350"/>
    <lineage>
        <taxon>Bacteria</taxon>
        <taxon>Pseudomonadati</taxon>
        <taxon>Pseudomonadota</taxon>
        <taxon>Gammaproteobacteria</taxon>
        <taxon>Moraxellales</taxon>
        <taxon>Moraxellaceae</taxon>
        <taxon>Acinetobacter</taxon>
    </lineage>
</organism>
<name>A0A0N9W3S3_9GAMM</name>
<gene>
    <name evidence="9" type="primary">lpxL</name>
    <name evidence="10" type="ORF">AOY20_09275</name>
</gene>
<reference evidence="10 11" key="1">
    <citation type="journal article" date="2015" name="Int. J. Syst. Evol. Microbiol.">
        <title>Acinetobacter equi sp. nov. isolated from horse faeces.</title>
        <authorList>
            <person name="Poppel M.T."/>
            <person name="Skiebe E."/>
            <person name="Laue M."/>
            <person name="Bergmann H."/>
            <person name="Ebersberger I."/>
            <person name="Garn T."/>
            <person name="Fruth A."/>
            <person name="Baumgardt S."/>
            <person name="Busse H.J."/>
            <person name="Wilharm G."/>
        </authorList>
    </citation>
    <scope>NUCLEOTIDE SEQUENCE [LARGE SCALE GENOMIC DNA]</scope>
    <source>
        <strain evidence="10 11">114</strain>
    </source>
</reference>
<keyword evidence="11" id="KW-1185">Reference proteome</keyword>
<comment type="pathway">
    <text evidence="9">Bacterial outer membrane biogenesis; lipopolysaccharide biosynthesis.</text>
</comment>
<protein>
    <recommendedName>
        <fullName evidence="9">Lipid A biosynthesis acyltransferase</fullName>
        <ecNumber evidence="9">2.3.1.241</ecNumber>
    </recommendedName>
    <alternativeName>
        <fullName evidence="9">Kdo(2)-lipid IV(A) acyltransferase</fullName>
    </alternativeName>
</protein>
<evidence type="ECO:0000256" key="9">
    <source>
        <dbReference type="HAMAP-Rule" id="MF_01942"/>
    </source>
</evidence>
<dbReference type="STRING" id="1324350.AOY20_09275"/>
<keyword evidence="4 9" id="KW-0812">Transmembrane</keyword>
<dbReference type="GO" id="GO:0005886">
    <property type="term" value="C:plasma membrane"/>
    <property type="evidence" value="ECO:0007669"/>
    <property type="project" value="UniProtKB-SubCell"/>
</dbReference>
<dbReference type="UniPathway" id="UPA00030"/>
<keyword evidence="5 9" id="KW-0448">Lipopolysaccharide biosynthesis</keyword>
<dbReference type="HAMAP" id="MF_01942">
    <property type="entry name" value="Lipid_A_LpxL_LpxP"/>
    <property type="match status" value="1"/>
</dbReference>
<dbReference type="GO" id="GO:0009103">
    <property type="term" value="P:lipopolysaccharide biosynthetic process"/>
    <property type="evidence" value="ECO:0007669"/>
    <property type="project" value="UniProtKB-UniRule"/>
</dbReference>
<comment type="similarity">
    <text evidence="9">Belongs to the LpxL/LpxM/LpxP family.</text>
</comment>
<dbReference type="EMBL" id="CP012808">
    <property type="protein sequence ID" value="ALH95706.1"/>
    <property type="molecule type" value="Genomic_DNA"/>
</dbReference>
<dbReference type="GO" id="GO:0036104">
    <property type="term" value="P:Kdo2-lipid A biosynthetic process"/>
    <property type="evidence" value="ECO:0007669"/>
    <property type="project" value="UniProtKB-UniRule"/>
</dbReference>
<evidence type="ECO:0000256" key="2">
    <source>
        <dbReference type="ARBA" id="ARBA00022519"/>
    </source>
</evidence>
<dbReference type="InterPro" id="IPR004960">
    <property type="entry name" value="LipA_acyltrans"/>
</dbReference>
<dbReference type="GO" id="GO:0009245">
    <property type="term" value="P:lipid A biosynthetic process"/>
    <property type="evidence" value="ECO:0007669"/>
    <property type="project" value="InterPro"/>
</dbReference>
<dbReference type="Proteomes" id="UP000064939">
    <property type="component" value="Chromosome"/>
</dbReference>
<keyword evidence="6 9" id="KW-1133">Transmembrane helix</keyword>
<keyword evidence="1 9" id="KW-1003">Cell membrane</keyword>
<dbReference type="Pfam" id="PF03279">
    <property type="entry name" value="Lip_A_acyltrans"/>
    <property type="match status" value="1"/>
</dbReference>
<keyword evidence="8 9" id="KW-0012">Acyltransferase</keyword>
<comment type="pathway">
    <text evidence="9">Glycolipid biosynthesis; KDO(2)-lipid A biosynthesis; KDO(2)-lipid A from CMP-3-deoxy-D-manno-octulosonate and lipid IV(A): step 3/4.</text>
</comment>
<dbReference type="PIRSF" id="PIRSF026649">
    <property type="entry name" value="MsbB"/>
    <property type="match status" value="1"/>
</dbReference>
<comment type="catalytic activity">
    <reaction evidence="9">
        <text>an alpha-Kdo-(2-&gt;4)-alpha-Kdo-(2-&gt;6)-lipid IVA + a fatty acyl-[ACP] = an alpha-Kdo-(2-&gt;4)-alpha-Kdo-(2-&gt;6)-(acyl)-lipid IVA + holo-[ACP]</text>
        <dbReference type="Rhea" id="RHEA:69396"/>
        <dbReference type="Rhea" id="RHEA-COMP:9685"/>
        <dbReference type="Rhea" id="RHEA-COMP:14125"/>
        <dbReference type="ChEBI" id="CHEBI:64479"/>
        <dbReference type="ChEBI" id="CHEBI:138651"/>
        <dbReference type="ChEBI" id="CHEBI:176429"/>
        <dbReference type="ChEBI" id="CHEBI:176430"/>
        <dbReference type="EC" id="2.3.1.241"/>
    </reaction>
</comment>
<evidence type="ECO:0000256" key="7">
    <source>
        <dbReference type="ARBA" id="ARBA00023136"/>
    </source>
</evidence>
<dbReference type="PANTHER" id="PTHR30606">
    <property type="entry name" value="LIPID A BIOSYNTHESIS LAUROYL ACYLTRANSFERASE"/>
    <property type="match status" value="1"/>
</dbReference>
<dbReference type="CDD" id="cd07984">
    <property type="entry name" value="LPLAT_LABLAT-like"/>
    <property type="match status" value="1"/>
</dbReference>